<evidence type="ECO:0000256" key="8">
    <source>
        <dbReference type="SAM" id="Phobius"/>
    </source>
</evidence>
<dbReference type="Pfam" id="PF12696">
    <property type="entry name" value="TraG-D_C"/>
    <property type="match status" value="1"/>
</dbReference>
<keyword evidence="6 8" id="KW-0472">Membrane</keyword>
<name>A0A2I1R1G0_9ACTN</name>
<evidence type="ECO:0000259" key="9">
    <source>
        <dbReference type="Pfam" id="PF12696"/>
    </source>
</evidence>
<dbReference type="EMBL" id="PKJC01000036">
    <property type="protein sequence ID" value="PKZ62973.1"/>
    <property type="molecule type" value="Genomic_DNA"/>
</dbReference>
<feature type="compositionally biased region" description="Pro residues" evidence="7">
    <location>
        <begin position="16"/>
        <end position="25"/>
    </location>
</feature>
<comment type="caution">
    <text evidence="10">The sequence shown here is derived from an EMBL/GenBank/DDBJ whole genome shotgun (WGS) entry which is preliminary data.</text>
</comment>
<keyword evidence="3" id="KW-1003">Cell membrane</keyword>
<feature type="transmembrane region" description="Helical" evidence="8">
    <location>
        <begin position="212"/>
        <end position="235"/>
    </location>
</feature>
<evidence type="ECO:0000313" key="11">
    <source>
        <dbReference type="Proteomes" id="UP000234662"/>
    </source>
</evidence>
<dbReference type="InterPro" id="IPR003688">
    <property type="entry name" value="TraG/VirD4"/>
</dbReference>
<dbReference type="AlphaFoldDB" id="A0A2I1R1G0"/>
<dbReference type="GO" id="GO:0005886">
    <property type="term" value="C:plasma membrane"/>
    <property type="evidence" value="ECO:0007669"/>
    <property type="project" value="UniProtKB-SubCell"/>
</dbReference>
<evidence type="ECO:0000256" key="7">
    <source>
        <dbReference type="SAM" id="MobiDB-lite"/>
    </source>
</evidence>
<comment type="similarity">
    <text evidence="2">Belongs to the VirD4/TraG family.</text>
</comment>
<evidence type="ECO:0000313" key="10">
    <source>
        <dbReference type="EMBL" id="PKZ62973.1"/>
    </source>
</evidence>
<comment type="subcellular location">
    <subcellularLocation>
        <location evidence="1">Cell membrane</location>
        <topology evidence="1">Multi-pass membrane protein</topology>
    </subcellularLocation>
</comment>
<evidence type="ECO:0000256" key="3">
    <source>
        <dbReference type="ARBA" id="ARBA00022475"/>
    </source>
</evidence>
<protein>
    <recommendedName>
        <fullName evidence="9">TraD/TraG TraM recognition site domain-containing protein</fullName>
    </recommendedName>
</protein>
<keyword evidence="5 8" id="KW-1133">Transmembrane helix</keyword>
<feature type="compositionally biased region" description="Basic residues" evidence="7">
    <location>
        <begin position="75"/>
        <end position="99"/>
    </location>
</feature>
<evidence type="ECO:0000256" key="2">
    <source>
        <dbReference type="ARBA" id="ARBA00008806"/>
    </source>
</evidence>
<dbReference type="Gene3D" id="3.40.50.300">
    <property type="entry name" value="P-loop containing nucleotide triphosphate hydrolases"/>
    <property type="match status" value="1"/>
</dbReference>
<dbReference type="InterPro" id="IPR027417">
    <property type="entry name" value="P-loop_NTPase"/>
</dbReference>
<evidence type="ECO:0000256" key="4">
    <source>
        <dbReference type="ARBA" id="ARBA00022692"/>
    </source>
</evidence>
<accession>A0A2I1R1G0</accession>
<feature type="region of interest" description="Disordered" evidence="7">
    <location>
        <begin position="1"/>
        <end position="175"/>
    </location>
</feature>
<evidence type="ECO:0000256" key="1">
    <source>
        <dbReference type="ARBA" id="ARBA00004651"/>
    </source>
</evidence>
<feature type="domain" description="TraD/TraG TraM recognition site" evidence="9">
    <location>
        <begin position="568"/>
        <end position="685"/>
    </location>
</feature>
<dbReference type="Proteomes" id="UP000234662">
    <property type="component" value="Unassembled WGS sequence"/>
</dbReference>
<proteinExistence type="inferred from homology"/>
<organism evidence="10 11">
    <name type="scientific">Gordonia terrae</name>
    <dbReference type="NCBI Taxonomy" id="2055"/>
    <lineage>
        <taxon>Bacteria</taxon>
        <taxon>Bacillati</taxon>
        <taxon>Actinomycetota</taxon>
        <taxon>Actinomycetes</taxon>
        <taxon>Mycobacteriales</taxon>
        <taxon>Gordoniaceae</taxon>
        <taxon>Gordonia</taxon>
    </lineage>
</organism>
<dbReference type="PANTHER" id="PTHR37937:SF1">
    <property type="entry name" value="CONJUGATIVE TRANSFER: DNA TRANSPORT"/>
    <property type="match status" value="1"/>
</dbReference>
<keyword evidence="4 8" id="KW-0812">Transmembrane</keyword>
<feature type="compositionally biased region" description="Basic and acidic residues" evidence="7">
    <location>
        <begin position="44"/>
        <end position="74"/>
    </location>
</feature>
<reference evidence="10 11" key="1">
    <citation type="submission" date="2017-12" db="EMBL/GenBank/DDBJ databases">
        <title>Phylogenetic diversity of female urinary microbiome.</title>
        <authorList>
            <person name="Thomas-White K."/>
            <person name="Wolfe A.J."/>
        </authorList>
    </citation>
    <scope>NUCLEOTIDE SEQUENCE [LARGE SCALE GENOMIC DNA]</scope>
    <source>
        <strain evidence="10 11">UMB0777</strain>
    </source>
</reference>
<dbReference type="Pfam" id="PF02534">
    <property type="entry name" value="T4SS-DNA_transf"/>
    <property type="match status" value="1"/>
</dbReference>
<dbReference type="SUPFAM" id="SSF52540">
    <property type="entry name" value="P-loop containing nucleoside triphosphate hydrolases"/>
    <property type="match status" value="1"/>
</dbReference>
<dbReference type="PANTHER" id="PTHR37937">
    <property type="entry name" value="CONJUGATIVE TRANSFER: DNA TRANSPORT"/>
    <property type="match status" value="1"/>
</dbReference>
<sequence>MLGRTPGRGRCRPPDPRPAPQPAPGHPRGHHFARRGAACGKPGELADRHPDSPPRRRGGAHDRGAAGRGRGERLRPRRRQCRRTHRPRSRTRRPGRRAGRPPPRVRPPPDHRPTGAHPPCPGTGAGRPSGTHSVCPRRPVTNRRADHRPVAPCGAERSHSGLRRGGRGMSTGKAANGTTETQLRIAAAVVVLIVATCLAMAVASTLGVPRWVVIAVAVGITAVVATAIVATRRWWGQTAAMRALRNTTHLGDVTGKGALAKGAELRGIDTDSDDGRTTLASMDVRDVAMCIGRVGKNLIFKTLEDFTLIIMGPRSNKTSSQAIPRILSALGSVVATSNKPDVWILTAHLRGLLGPVYTYDPAQIAFVEQTWWWNILGDVRKYSDARRIATHFMAATGKNNNESGNSGFFNSSSKQLLARMILAAAVSGNTMREVITWVDTQSHEPVDLLAKHGHQRIALSLESQLELVPETLSGVVGGASAALECLQDEDALRWITPPDSWDDPPAEPIEELDLWTLFTARPGHSPTLYLMTRDDQNNADPVTAAIVDQVFKLSNLAASAHGGRLDPPLTMVLDEAANICRIENLPALASFAGSQAVIVDVILQSYQQGMGVWGREKMGAMWGASTCRIIGAGLQDRDDARMVSDLIGTHEVWKDSYTYSSGSRSRSRSLVREPIMPLEEVAALNRNNALLIRQGSRPILMDLMPWYREDTEAADIKTYAKTATAQVRRSAVAALEDNALGRYLRDLDEPAPAAAHTTRA</sequence>
<dbReference type="InterPro" id="IPR051539">
    <property type="entry name" value="T4SS-coupling_protein"/>
</dbReference>
<feature type="transmembrane region" description="Helical" evidence="8">
    <location>
        <begin position="185"/>
        <end position="206"/>
    </location>
</feature>
<dbReference type="CDD" id="cd01127">
    <property type="entry name" value="TrwB_TraG_TraD_VirD4"/>
    <property type="match status" value="1"/>
</dbReference>
<evidence type="ECO:0000256" key="6">
    <source>
        <dbReference type="ARBA" id="ARBA00023136"/>
    </source>
</evidence>
<gene>
    <name evidence="10" type="ORF">CYJ73_24150</name>
</gene>
<dbReference type="InterPro" id="IPR032689">
    <property type="entry name" value="TraG-D_C"/>
</dbReference>
<evidence type="ECO:0000256" key="5">
    <source>
        <dbReference type="ARBA" id="ARBA00022989"/>
    </source>
</evidence>